<accession>A0A8J7CNV3</accession>
<reference evidence="2" key="1">
    <citation type="submission" date="2020-10" db="EMBL/GenBank/DDBJ databases">
        <title>Genome sequence of the unusual species of purple photosynthetic bacteria, Phaeovibrio sulfidiphilus DSM 23193, type strain.</title>
        <authorList>
            <person name="Kyndt J.A."/>
            <person name="Meyer T.E."/>
        </authorList>
    </citation>
    <scope>NUCLEOTIDE SEQUENCE</scope>
    <source>
        <strain evidence="2">DSM 23193</strain>
    </source>
</reference>
<dbReference type="InterPro" id="IPR006597">
    <property type="entry name" value="Sel1-like"/>
</dbReference>
<feature type="signal peptide" evidence="1">
    <location>
        <begin position="1"/>
        <end position="24"/>
    </location>
</feature>
<evidence type="ECO:0000313" key="3">
    <source>
        <dbReference type="Proteomes" id="UP000631034"/>
    </source>
</evidence>
<name>A0A8J7CNV3_9PROT</name>
<gene>
    <name evidence="2" type="ORF">IHV25_01510</name>
</gene>
<proteinExistence type="predicted"/>
<sequence>MITSLLATAALCLVLLGHPGPGWAKPPQPDDARRLVEDGLAASSRGDSRTAFRAFEKADRAGDPEGSYLLGLQYMTGDGVARDTAKGLSLLRKASKKGNPFAPYALGGAYFYGSGVKRDLAEAARWYETGARRGDYRAGHMLGRLYSQGLGVEQDPIRGFAWCSTGAHASIAHTGSLECLIAVVEGLTPDQLREAEALGADYYMRHIVPNVGTVDILSGRTRPGRR</sequence>
<dbReference type="Gene3D" id="1.25.40.10">
    <property type="entry name" value="Tetratricopeptide repeat domain"/>
    <property type="match status" value="1"/>
</dbReference>
<comment type="caution">
    <text evidence="2">The sequence shown here is derived from an EMBL/GenBank/DDBJ whole genome shotgun (WGS) entry which is preliminary data.</text>
</comment>
<dbReference type="SMART" id="SM00671">
    <property type="entry name" value="SEL1"/>
    <property type="match status" value="3"/>
</dbReference>
<evidence type="ECO:0000256" key="1">
    <source>
        <dbReference type="SAM" id="SignalP"/>
    </source>
</evidence>
<evidence type="ECO:0000313" key="2">
    <source>
        <dbReference type="EMBL" id="MBE1236332.1"/>
    </source>
</evidence>
<organism evidence="2 3">
    <name type="scientific">Phaeovibrio sulfidiphilus</name>
    <dbReference type="NCBI Taxonomy" id="1220600"/>
    <lineage>
        <taxon>Bacteria</taxon>
        <taxon>Pseudomonadati</taxon>
        <taxon>Pseudomonadota</taxon>
        <taxon>Alphaproteobacteria</taxon>
        <taxon>Rhodospirillales</taxon>
        <taxon>Rhodospirillaceae</taxon>
        <taxon>Phaeovibrio</taxon>
    </lineage>
</organism>
<dbReference type="InterPro" id="IPR052945">
    <property type="entry name" value="Mitotic_Regulator"/>
</dbReference>
<dbReference type="EMBL" id="JACZHT010000001">
    <property type="protein sequence ID" value="MBE1236332.1"/>
    <property type="molecule type" value="Genomic_DNA"/>
</dbReference>
<feature type="chain" id="PRO_5035218246" evidence="1">
    <location>
        <begin position="25"/>
        <end position="226"/>
    </location>
</feature>
<dbReference type="PANTHER" id="PTHR43628">
    <property type="entry name" value="ACTIVATOR OF C KINASE PROTEIN 1-RELATED"/>
    <property type="match status" value="1"/>
</dbReference>
<dbReference type="InterPro" id="IPR011990">
    <property type="entry name" value="TPR-like_helical_dom_sf"/>
</dbReference>
<dbReference type="RefSeq" id="WP_192533197.1">
    <property type="nucleotide sequence ID" value="NZ_JACZHT010000001.1"/>
</dbReference>
<dbReference type="PANTHER" id="PTHR43628:SF1">
    <property type="entry name" value="CHITIN SYNTHASE REGULATORY FACTOR 2-RELATED"/>
    <property type="match status" value="1"/>
</dbReference>
<protein>
    <submittedName>
        <fullName evidence="2">Sel1 repeat family protein</fullName>
    </submittedName>
</protein>
<keyword evidence="1" id="KW-0732">Signal</keyword>
<dbReference type="Pfam" id="PF08238">
    <property type="entry name" value="Sel1"/>
    <property type="match status" value="3"/>
</dbReference>
<dbReference type="SUPFAM" id="SSF81901">
    <property type="entry name" value="HCP-like"/>
    <property type="match status" value="1"/>
</dbReference>
<keyword evidence="3" id="KW-1185">Reference proteome</keyword>
<dbReference type="AlphaFoldDB" id="A0A8J7CNV3"/>
<dbReference type="Proteomes" id="UP000631034">
    <property type="component" value="Unassembled WGS sequence"/>
</dbReference>